<dbReference type="RefSeq" id="XP_043014636.1">
    <property type="nucleotide sequence ID" value="XM_043145936.1"/>
</dbReference>
<accession>A0A9P7V0M5</accession>
<evidence type="ECO:0000313" key="2">
    <source>
        <dbReference type="Proteomes" id="UP001049176"/>
    </source>
</evidence>
<proteinExistence type="predicted"/>
<keyword evidence="2" id="KW-1185">Reference proteome</keyword>
<evidence type="ECO:0000313" key="1">
    <source>
        <dbReference type="EMBL" id="KAG7098166.1"/>
    </source>
</evidence>
<organism evidence="1 2">
    <name type="scientific">Marasmius oreades</name>
    <name type="common">fairy-ring Marasmius</name>
    <dbReference type="NCBI Taxonomy" id="181124"/>
    <lineage>
        <taxon>Eukaryota</taxon>
        <taxon>Fungi</taxon>
        <taxon>Dikarya</taxon>
        <taxon>Basidiomycota</taxon>
        <taxon>Agaricomycotina</taxon>
        <taxon>Agaricomycetes</taxon>
        <taxon>Agaricomycetidae</taxon>
        <taxon>Agaricales</taxon>
        <taxon>Marasmiineae</taxon>
        <taxon>Marasmiaceae</taxon>
        <taxon>Marasmius</taxon>
    </lineage>
</organism>
<dbReference type="EMBL" id="CM032181">
    <property type="protein sequence ID" value="KAG7098166.1"/>
    <property type="molecule type" value="Genomic_DNA"/>
</dbReference>
<dbReference type="Proteomes" id="UP001049176">
    <property type="component" value="Chromosome 1"/>
</dbReference>
<reference evidence="1" key="1">
    <citation type="journal article" date="2021" name="Genome Biol. Evol.">
        <title>The assembled and annotated genome of the fairy-ring fungus Marasmius oreades.</title>
        <authorList>
            <person name="Hiltunen M."/>
            <person name="Ament-Velasquez S.L."/>
            <person name="Johannesson H."/>
        </authorList>
    </citation>
    <scope>NUCLEOTIDE SEQUENCE</scope>
    <source>
        <strain evidence="1">03SP1</strain>
    </source>
</reference>
<name>A0A9P7V0M5_9AGAR</name>
<dbReference type="GeneID" id="66069210"/>
<dbReference type="AlphaFoldDB" id="A0A9P7V0M5"/>
<gene>
    <name evidence="1" type="ORF">E1B28_000134</name>
</gene>
<sequence>MRLQPLRLLPTTIPYPLPTSVPHLRSILDLTMTDSNSSTAMEVFTGASNFNISNGNFSSTGRDQFIVQTRGKKRQFSGGLPELSKARRGGLTVSVYRNFRSSPKSSGAISIKVKRSAALVFKREGQHGNGGLSYRDQRNWTVWTEKIHCEGVSWSKYEKLGVKGWSVPRKIHLDWI</sequence>
<protein>
    <submittedName>
        <fullName evidence="1">Uncharacterized protein</fullName>
    </submittedName>
</protein>
<comment type="caution">
    <text evidence="1">The sequence shown here is derived from an EMBL/GenBank/DDBJ whole genome shotgun (WGS) entry which is preliminary data.</text>
</comment>